<comment type="caution">
    <text evidence="1">The sequence shown here is derived from an EMBL/GenBank/DDBJ whole genome shotgun (WGS) entry which is preliminary data.</text>
</comment>
<name>A0A5M9K6W4_MONFR</name>
<gene>
    <name evidence="1" type="ORF">EYC84_006362</name>
</gene>
<reference evidence="1 2" key="1">
    <citation type="submission" date="2019-06" db="EMBL/GenBank/DDBJ databases">
        <title>Genome Sequence of the Brown Rot Fungal Pathogen Monilinia fructicola.</title>
        <authorList>
            <person name="De Miccolis Angelini R.M."/>
            <person name="Landi L."/>
            <person name="Abate D."/>
            <person name="Pollastro S."/>
            <person name="Romanazzi G."/>
            <person name="Faretra F."/>
        </authorList>
    </citation>
    <scope>NUCLEOTIDE SEQUENCE [LARGE SCALE GENOMIC DNA]</scope>
    <source>
        <strain evidence="1 2">Mfrc123</strain>
    </source>
</reference>
<dbReference type="Proteomes" id="UP000322873">
    <property type="component" value="Unassembled WGS sequence"/>
</dbReference>
<keyword evidence="2" id="KW-1185">Reference proteome</keyword>
<evidence type="ECO:0000313" key="1">
    <source>
        <dbReference type="EMBL" id="KAA8576209.1"/>
    </source>
</evidence>
<evidence type="ECO:0000313" key="2">
    <source>
        <dbReference type="Proteomes" id="UP000322873"/>
    </source>
</evidence>
<proteinExistence type="predicted"/>
<protein>
    <submittedName>
        <fullName evidence="1">Uncharacterized protein</fullName>
    </submittedName>
</protein>
<dbReference type="AlphaFoldDB" id="A0A5M9K6W4"/>
<sequence length="123" mass="14450">MMMRIRDHILRTYSSVDRKYSSESFLCPGHTISSASCAPNFDFLFSLLNTKLQTHSFSKYLQLASEKSDFVGKVYIIIINRIFQEHILPPHPHYLRQYVQYYSPSFDNTYSPNPSILFLLFKV</sequence>
<accession>A0A5M9K6W4</accession>
<organism evidence="1 2">
    <name type="scientific">Monilinia fructicola</name>
    <name type="common">Brown rot fungus</name>
    <name type="synonym">Ciboria fructicola</name>
    <dbReference type="NCBI Taxonomy" id="38448"/>
    <lineage>
        <taxon>Eukaryota</taxon>
        <taxon>Fungi</taxon>
        <taxon>Dikarya</taxon>
        <taxon>Ascomycota</taxon>
        <taxon>Pezizomycotina</taxon>
        <taxon>Leotiomycetes</taxon>
        <taxon>Helotiales</taxon>
        <taxon>Sclerotiniaceae</taxon>
        <taxon>Monilinia</taxon>
    </lineage>
</organism>
<dbReference type="EMBL" id="VICG01000001">
    <property type="protein sequence ID" value="KAA8576209.1"/>
    <property type="molecule type" value="Genomic_DNA"/>
</dbReference>